<comment type="caution">
    <text evidence="1">The sequence shown here is derived from an EMBL/GenBank/DDBJ whole genome shotgun (WGS) entry which is preliminary data.</text>
</comment>
<dbReference type="EMBL" id="JAGIKT010000106">
    <property type="protein sequence ID" value="MBP0116000.1"/>
    <property type="molecule type" value="Genomic_DNA"/>
</dbReference>
<keyword evidence="2" id="KW-1185">Reference proteome</keyword>
<organism evidence="1 2">
    <name type="scientific">Bradyrhizobium vignae</name>
    <dbReference type="NCBI Taxonomy" id="1549949"/>
    <lineage>
        <taxon>Bacteria</taxon>
        <taxon>Pseudomonadati</taxon>
        <taxon>Pseudomonadota</taxon>
        <taxon>Alphaproteobacteria</taxon>
        <taxon>Hyphomicrobiales</taxon>
        <taxon>Nitrobacteraceae</taxon>
        <taxon>Bradyrhizobium</taxon>
    </lineage>
</organism>
<dbReference type="RefSeq" id="WP_209296535.1">
    <property type="nucleotide sequence ID" value="NZ_JAGIKT010000106.1"/>
</dbReference>
<evidence type="ECO:0000313" key="2">
    <source>
        <dbReference type="Proteomes" id="UP000669317"/>
    </source>
</evidence>
<proteinExistence type="predicted"/>
<reference evidence="1 2" key="1">
    <citation type="submission" date="2021-03" db="EMBL/GenBank/DDBJ databases">
        <title>Genome Sequence of Bradyrhizobium vignae strain ISRA400.</title>
        <authorList>
            <person name="Tisa L.S."/>
            <person name="Svistoonoff S."/>
            <person name="Hocher V."/>
            <person name="Fall S."/>
            <person name="Zaiya A."/>
            <person name="Naing D."/>
            <person name="Niang N."/>
            <person name="Diouf A."/>
            <person name="Dasylva M.C."/>
            <person name="Toure O."/>
            <person name="Gueye M."/>
            <person name="Gully D."/>
            <person name="Tisseyre P."/>
            <person name="Simpson S."/>
            <person name="Morris K."/>
            <person name="Thomas W.K."/>
        </authorList>
    </citation>
    <scope>NUCLEOTIDE SEQUENCE [LARGE SCALE GENOMIC DNA]</scope>
    <source>
        <strain evidence="1 2">ISRA400</strain>
    </source>
</reference>
<name>A0ABS4A6G5_9BRAD</name>
<sequence length="85" mass="9313">MAKKTKKRAVKKARKAGAEAVFDSLSDHPATNALADRVARCNKPPLKWLRQADGSWLECSLRSDCTYGNCHEVSASEVPAEIRNG</sequence>
<dbReference type="Proteomes" id="UP000669317">
    <property type="component" value="Unassembled WGS sequence"/>
</dbReference>
<accession>A0ABS4A6G5</accession>
<gene>
    <name evidence="1" type="ORF">JWS04_34035</name>
</gene>
<protein>
    <submittedName>
        <fullName evidence="1">Uncharacterized protein</fullName>
    </submittedName>
</protein>
<evidence type="ECO:0000313" key="1">
    <source>
        <dbReference type="EMBL" id="MBP0116000.1"/>
    </source>
</evidence>